<reference evidence="1" key="1">
    <citation type="submission" date="2020-08" db="EMBL/GenBank/DDBJ databases">
        <title>Multicomponent nature underlies the extraordinary mechanical properties of spider dragline silk.</title>
        <authorList>
            <person name="Kono N."/>
            <person name="Nakamura H."/>
            <person name="Mori M."/>
            <person name="Yoshida Y."/>
            <person name="Ohtoshi R."/>
            <person name="Malay A.D."/>
            <person name="Moran D.A.P."/>
            <person name="Tomita M."/>
            <person name="Numata K."/>
            <person name="Arakawa K."/>
        </authorList>
    </citation>
    <scope>NUCLEOTIDE SEQUENCE</scope>
</reference>
<evidence type="ECO:0000313" key="2">
    <source>
        <dbReference type="Proteomes" id="UP000886998"/>
    </source>
</evidence>
<dbReference type="OrthoDB" id="616263at2759"/>
<dbReference type="EMBL" id="BMAV01011451">
    <property type="protein sequence ID" value="GFY57351.1"/>
    <property type="molecule type" value="Genomic_DNA"/>
</dbReference>
<protein>
    <recommendedName>
        <fullName evidence="3">Transposase</fullName>
    </recommendedName>
</protein>
<keyword evidence="2" id="KW-1185">Reference proteome</keyword>
<gene>
    <name evidence="1" type="ORF">TNIN_140631</name>
</gene>
<dbReference type="Proteomes" id="UP000886998">
    <property type="component" value="Unassembled WGS sequence"/>
</dbReference>
<evidence type="ECO:0008006" key="3">
    <source>
        <dbReference type="Google" id="ProtNLM"/>
    </source>
</evidence>
<name>A0A8X6XQB0_9ARAC</name>
<evidence type="ECO:0000313" key="1">
    <source>
        <dbReference type="EMBL" id="GFY57351.1"/>
    </source>
</evidence>
<accession>A0A8X6XQB0</accession>
<sequence>MFYVCRRLSINLGLQPNNLLWKSKFYGNNKLAWNRETAEQYAQHLSAVRDLYELFGEDLFSKSWCREWLSLFKSGDNSLEDELVIGQPPNLDDHDISAVIKVDKNLTTRMLAVVWSIQLAFATSKSSERYGNRLDG</sequence>
<proteinExistence type="predicted"/>
<dbReference type="AlphaFoldDB" id="A0A8X6XQB0"/>
<organism evidence="1 2">
    <name type="scientific">Trichonephila inaurata madagascariensis</name>
    <dbReference type="NCBI Taxonomy" id="2747483"/>
    <lineage>
        <taxon>Eukaryota</taxon>
        <taxon>Metazoa</taxon>
        <taxon>Ecdysozoa</taxon>
        <taxon>Arthropoda</taxon>
        <taxon>Chelicerata</taxon>
        <taxon>Arachnida</taxon>
        <taxon>Araneae</taxon>
        <taxon>Araneomorphae</taxon>
        <taxon>Entelegynae</taxon>
        <taxon>Araneoidea</taxon>
        <taxon>Nephilidae</taxon>
        <taxon>Trichonephila</taxon>
        <taxon>Trichonephila inaurata</taxon>
    </lineage>
</organism>
<comment type="caution">
    <text evidence="1">The sequence shown here is derived from an EMBL/GenBank/DDBJ whole genome shotgun (WGS) entry which is preliminary data.</text>
</comment>